<name>A0A917JZ20_9GAMM</name>
<organism evidence="4 5">
    <name type="scientific">Legionella impletisoli</name>
    <dbReference type="NCBI Taxonomy" id="343510"/>
    <lineage>
        <taxon>Bacteria</taxon>
        <taxon>Pseudomonadati</taxon>
        <taxon>Pseudomonadota</taxon>
        <taxon>Gammaproteobacteria</taxon>
        <taxon>Legionellales</taxon>
        <taxon>Legionellaceae</taxon>
        <taxon>Legionella</taxon>
    </lineage>
</organism>
<feature type="domain" description="DUF6161" evidence="3">
    <location>
        <begin position="187"/>
        <end position="378"/>
    </location>
</feature>
<comment type="caution">
    <text evidence="4">The sequence shown here is derived from an EMBL/GenBank/DDBJ whole genome shotgun (WGS) entry which is preliminary data.</text>
</comment>
<dbReference type="AlphaFoldDB" id="A0A917JZ20"/>
<proteinExistence type="predicted"/>
<reference evidence="4" key="2">
    <citation type="submission" date="2020-09" db="EMBL/GenBank/DDBJ databases">
        <authorList>
            <person name="Sun Q."/>
            <person name="Ohkuma M."/>
        </authorList>
    </citation>
    <scope>NUCLEOTIDE SEQUENCE</scope>
    <source>
        <strain evidence="4">JCM 13919</strain>
    </source>
</reference>
<keyword evidence="2" id="KW-0812">Transmembrane</keyword>
<feature type="transmembrane region" description="Helical" evidence="2">
    <location>
        <begin position="264"/>
        <end position="288"/>
    </location>
</feature>
<keyword evidence="2" id="KW-0472">Membrane</keyword>
<dbReference type="OrthoDB" id="9151250at2"/>
<evidence type="ECO:0000259" key="3">
    <source>
        <dbReference type="Pfam" id="PF19658"/>
    </source>
</evidence>
<gene>
    <name evidence="4" type="ORF">GCM10007966_22840</name>
</gene>
<evidence type="ECO:0000256" key="1">
    <source>
        <dbReference type="SAM" id="Coils"/>
    </source>
</evidence>
<feature type="transmembrane region" description="Helical" evidence="2">
    <location>
        <begin position="300"/>
        <end position="317"/>
    </location>
</feature>
<dbReference type="EMBL" id="BMOB01000017">
    <property type="protein sequence ID" value="GGI93688.1"/>
    <property type="molecule type" value="Genomic_DNA"/>
</dbReference>
<evidence type="ECO:0000256" key="2">
    <source>
        <dbReference type="SAM" id="Phobius"/>
    </source>
</evidence>
<dbReference type="Pfam" id="PF19658">
    <property type="entry name" value="DUF6161"/>
    <property type="match status" value="1"/>
</dbReference>
<accession>A0A917JZ20</accession>
<keyword evidence="2" id="KW-1133">Transmembrane helix</keyword>
<dbReference type="Proteomes" id="UP000630149">
    <property type="component" value="Unassembled WGS sequence"/>
</dbReference>
<keyword evidence="5" id="KW-1185">Reference proteome</keyword>
<keyword evidence="1" id="KW-0175">Coiled coil</keyword>
<dbReference type="InterPro" id="IPR046159">
    <property type="entry name" value="DUF6161"/>
</dbReference>
<sequence length="393" mass="45014">MDKKEKRAVFLSLKFADRVIDFYSLDDLQKFNQTENQAWSWLNMAVQKDNNLNPISGIFNNVFSAINEFIRNYNQQKDNEGQISNLKSQLDNQIRNAVRQNYILHDSPDGQFVNQMKDTHDVQVAGYCLAFLMKAKINFHSSTSLEGCFWAIQYLQGNTKTVAAIKKSLELTKKDWEEKFSSQYGDAKNNNEEIRQEIGLLKSQYEELVMRTNEHLEKQDADFNAKIQEYEEKLNDIAHTYDNKLALQSSVNYWTGKKGSHKKIMISVGIGTLILACLTGGGFVWAAYELLQETIAQVPLWKLGVMLAISSFGVWLTRLSAKIFISNLHLWTDSSERVTMIQTYLALLREGSGPKDDERQLILQTLFRPSATGFVHEEGPTGFHEILAQKLMK</sequence>
<reference evidence="4" key="1">
    <citation type="journal article" date="2014" name="Int. J. Syst. Evol. Microbiol.">
        <title>Complete genome sequence of Corynebacterium casei LMG S-19264T (=DSM 44701T), isolated from a smear-ripened cheese.</title>
        <authorList>
            <consortium name="US DOE Joint Genome Institute (JGI-PGF)"/>
            <person name="Walter F."/>
            <person name="Albersmeier A."/>
            <person name="Kalinowski J."/>
            <person name="Ruckert C."/>
        </authorList>
    </citation>
    <scope>NUCLEOTIDE SEQUENCE</scope>
    <source>
        <strain evidence="4">JCM 13919</strain>
    </source>
</reference>
<evidence type="ECO:0000313" key="5">
    <source>
        <dbReference type="Proteomes" id="UP000630149"/>
    </source>
</evidence>
<protein>
    <recommendedName>
        <fullName evidence="3">DUF6161 domain-containing protein</fullName>
    </recommendedName>
</protein>
<dbReference type="RefSeq" id="WP_131777505.1">
    <property type="nucleotide sequence ID" value="NZ_BMOB01000017.1"/>
</dbReference>
<evidence type="ECO:0000313" key="4">
    <source>
        <dbReference type="EMBL" id="GGI93688.1"/>
    </source>
</evidence>
<feature type="coiled-coil region" evidence="1">
    <location>
        <begin position="177"/>
        <end position="233"/>
    </location>
</feature>